<sequence>MTEDLAWTMDSASLNFSTGPKESQVGTLFPRCVERVFQISGLYPVFCLCYTVQSCLCDLSVPQQDRAGQSLSAASTKPKVILSGLLPGAQVPPHRDHKKLINKGSVKEGQIGELLPMSKPANLYAQGRLRFVYGPSIGASRRGLCPNDRRCRTWREKGNTAGVAMMSPSTAQTGHCVSYGSKESGSSYHY</sequence>
<proteinExistence type="predicted"/>
<name>A0A8T2NFB6_9TELE</name>
<gene>
    <name evidence="1" type="ORF">JZ751_024093</name>
</gene>
<evidence type="ECO:0000313" key="1">
    <source>
        <dbReference type="EMBL" id="KAG9339065.1"/>
    </source>
</evidence>
<keyword evidence="2" id="KW-1185">Reference proteome</keyword>
<reference evidence="1" key="1">
    <citation type="thesis" date="2021" institute="BYU ScholarsArchive" country="Provo, UT, USA">
        <title>Applications of and Algorithms for Genome Assembly and Genomic Analyses with an Emphasis on Marine Teleosts.</title>
        <authorList>
            <person name="Pickett B.D."/>
        </authorList>
    </citation>
    <scope>NUCLEOTIDE SEQUENCE</scope>
    <source>
        <strain evidence="1">HI-2016</strain>
    </source>
</reference>
<dbReference type="AlphaFoldDB" id="A0A8T2NFB6"/>
<comment type="caution">
    <text evidence="1">The sequence shown here is derived from an EMBL/GenBank/DDBJ whole genome shotgun (WGS) entry which is preliminary data.</text>
</comment>
<organism evidence="1 2">
    <name type="scientific">Albula glossodonta</name>
    <name type="common">roundjaw bonefish</name>
    <dbReference type="NCBI Taxonomy" id="121402"/>
    <lineage>
        <taxon>Eukaryota</taxon>
        <taxon>Metazoa</taxon>
        <taxon>Chordata</taxon>
        <taxon>Craniata</taxon>
        <taxon>Vertebrata</taxon>
        <taxon>Euteleostomi</taxon>
        <taxon>Actinopterygii</taxon>
        <taxon>Neopterygii</taxon>
        <taxon>Teleostei</taxon>
        <taxon>Albuliformes</taxon>
        <taxon>Albulidae</taxon>
        <taxon>Albula</taxon>
    </lineage>
</organism>
<dbReference type="EMBL" id="JAFBMS010000058">
    <property type="protein sequence ID" value="KAG9339065.1"/>
    <property type="molecule type" value="Genomic_DNA"/>
</dbReference>
<protein>
    <submittedName>
        <fullName evidence="1">Uncharacterized protein</fullName>
    </submittedName>
</protein>
<accession>A0A8T2NFB6</accession>
<evidence type="ECO:0000313" key="2">
    <source>
        <dbReference type="Proteomes" id="UP000824540"/>
    </source>
</evidence>
<dbReference type="Proteomes" id="UP000824540">
    <property type="component" value="Unassembled WGS sequence"/>
</dbReference>